<keyword evidence="2" id="KW-1185">Reference proteome</keyword>
<dbReference type="PANTHER" id="PTHR33050">
    <property type="entry name" value="REVERSE TRANSCRIPTASE DOMAIN-CONTAINING PROTEIN"/>
    <property type="match status" value="1"/>
</dbReference>
<dbReference type="Proteomes" id="UP001159405">
    <property type="component" value="Unassembled WGS sequence"/>
</dbReference>
<gene>
    <name evidence="1" type="ORF">PLOB_00016068</name>
</gene>
<sequence length="198" mass="22429">MKYGSTIQDLAARGHNWRFYDENFRFLRQTPATSLPWGTIHWELWLRSQSPVSVKKAQTPAGTGKLMPNLRVPRGSSLNDGISSDYSTVSYATVENAIGLIKSVSPNCFLAKTDVKNAFRLVPIRPEDYDLLGIYWQGQYYYDSFLGIPMAPEKTVGPSTTLAFAGIELDTVLMEARLPQEKLDKCRDLLSTFLRERR</sequence>
<evidence type="ECO:0000313" key="1">
    <source>
        <dbReference type="EMBL" id="CAH3033777.1"/>
    </source>
</evidence>
<dbReference type="InterPro" id="IPR052055">
    <property type="entry name" value="Hepadnavirus_pol/RT"/>
</dbReference>
<reference evidence="1 2" key="1">
    <citation type="submission" date="2022-05" db="EMBL/GenBank/DDBJ databases">
        <authorList>
            <consortium name="Genoscope - CEA"/>
            <person name="William W."/>
        </authorList>
    </citation>
    <scope>NUCLEOTIDE SEQUENCE [LARGE SCALE GENOMIC DNA]</scope>
</reference>
<dbReference type="PANTHER" id="PTHR33050:SF8">
    <property type="entry name" value="REVERSE TRANSCRIPTASE DOMAIN-CONTAINING PROTEIN"/>
    <property type="match status" value="1"/>
</dbReference>
<name>A0ABN8MQQ3_9CNID</name>
<protein>
    <recommendedName>
        <fullName evidence="3">Reverse transcriptase domain-containing protein</fullName>
    </recommendedName>
</protein>
<evidence type="ECO:0000313" key="2">
    <source>
        <dbReference type="Proteomes" id="UP001159405"/>
    </source>
</evidence>
<accession>A0ABN8MQQ3</accession>
<comment type="caution">
    <text evidence="1">The sequence shown here is derived from an EMBL/GenBank/DDBJ whole genome shotgun (WGS) entry which is preliminary data.</text>
</comment>
<organism evidence="1 2">
    <name type="scientific">Porites lobata</name>
    <dbReference type="NCBI Taxonomy" id="104759"/>
    <lineage>
        <taxon>Eukaryota</taxon>
        <taxon>Metazoa</taxon>
        <taxon>Cnidaria</taxon>
        <taxon>Anthozoa</taxon>
        <taxon>Hexacorallia</taxon>
        <taxon>Scleractinia</taxon>
        <taxon>Fungiina</taxon>
        <taxon>Poritidae</taxon>
        <taxon>Porites</taxon>
    </lineage>
</organism>
<dbReference type="EMBL" id="CALNXK010000002">
    <property type="protein sequence ID" value="CAH3033777.1"/>
    <property type="molecule type" value="Genomic_DNA"/>
</dbReference>
<proteinExistence type="predicted"/>
<evidence type="ECO:0008006" key="3">
    <source>
        <dbReference type="Google" id="ProtNLM"/>
    </source>
</evidence>